<dbReference type="GeneID" id="19484976"/>
<dbReference type="EMBL" id="KJ025957">
    <property type="protein sequence ID" value="AHY25339.1"/>
    <property type="molecule type" value="Genomic_DNA"/>
</dbReference>
<proteinExistence type="predicted"/>
<organism evidence="1 2">
    <name type="scientific">Serratia phage PS2</name>
    <dbReference type="NCBI Taxonomy" id="1481112"/>
    <lineage>
        <taxon>Viruses</taxon>
        <taxon>Duplodnaviria</taxon>
        <taxon>Heunggongvirae</taxon>
        <taxon>Uroviricota</taxon>
        <taxon>Caudoviricetes</taxon>
        <taxon>Muldoonvirus</taxon>
        <taxon>Muldoonvirus PS2</taxon>
    </lineage>
</organism>
<keyword evidence="2" id="KW-1185">Reference proteome</keyword>
<dbReference type="Proteomes" id="UP000024445">
    <property type="component" value="Segment"/>
</dbReference>
<dbReference type="KEGG" id="vg:19484976"/>
<reference evidence="1 2" key="1">
    <citation type="submission" date="2014-01" db="EMBL/GenBank/DDBJ databases">
        <authorList>
            <person name="Zhang G."/>
            <person name="Jin J."/>
            <person name="Li Z.J."/>
            <person name="Wang S.W."/>
            <person name="Chen S.J."/>
            <person name="Wang S.M."/>
            <person name="Wang X.T."/>
            <person name="Li Y.H."/>
            <person name="Wang J."/>
            <person name="Yang C.K."/>
            <person name="Wang L."/>
        </authorList>
    </citation>
    <scope>NUCLEOTIDE SEQUENCE [LARGE SCALE GENOMIC DNA]</scope>
</reference>
<evidence type="ECO:0000313" key="1">
    <source>
        <dbReference type="EMBL" id="AHY25339.1"/>
    </source>
</evidence>
<sequence>MIQIDCDFNFGRKLTEGYMAQIEGRNYRFHSTQRQVDFAPYRAAFFVSQDGSHEYVVKYRNSVYDFCERFVGDTQSIEIDKIPGIDPYWDSVTGWRLK</sequence>
<accession>A0A023W4T1</accession>
<dbReference type="RefSeq" id="YP_009030139.1">
    <property type="nucleotide sequence ID" value="NC_024121.1"/>
</dbReference>
<gene>
    <name evidence="1" type="ORF">PS2_092</name>
</gene>
<name>A0A023W4T1_9CAUD</name>
<evidence type="ECO:0000313" key="2">
    <source>
        <dbReference type="Proteomes" id="UP000024445"/>
    </source>
</evidence>
<protein>
    <submittedName>
        <fullName evidence="1">Uncharacterized protein</fullName>
    </submittedName>
</protein>